<dbReference type="EMBL" id="CAJVPM010032530">
    <property type="protein sequence ID" value="CAG8682811.1"/>
    <property type="molecule type" value="Genomic_DNA"/>
</dbReference>
<gene>
    <name evidence="1" type="ORF">SCALOS_LOCUS9799</name>
</gene>
<name>A0ACA9NXU7_9GLOM</name>
<feature type="non-terminal residue" evidence="1">
    <location>
        <position position="215"/>
    </location>
</feature>
<reference evidence="1" key="1">
    <citation type="submission" date="2021-06" db="EMBL/GenBank/DDBJ databases">
        <authorList>
            <person name="Kallberg Y."/>
            <person name="Tangrot J."/>
            <person name="Rosling A."/>
        </authorList>
    </citation>
    <scope>NUCLEOTIDE SEQUENCE</scope>
    <source>
        <strain evidence="1">AU212A</strain>
    </source>
</reference>
<proteinExistence type="predicted"/>
<comment type="caution">
    <text evidence="1">The sequence shown here is derived from an EMBL/GenBank/DDBJ whole genome shotgun (WGS) entry which is preliminary data.</text>
</comment>
<evidence type="ECO:0000313" key="1">
    <source>
        <dbReference type="EMBL" id="CAG8682811.1"/>
    </source>
</evidence>
<dbReference type="Proteomes" id="UP000789860">
    <property type="component" value="Unassembled WGS sequence"/>
</dbReference>
<protein>
    <submittedName>
        <fullName evidence="1">6180_t:CDS:1</fullName>
    </submittedName>
</protein>
<sequence length="215" mass="24345">KHKGYFARSDNEGHQFKSLMDVIEYVKPTVLIGLSSTGGVFDENVLRRMGELNKNPIIFPLSNPMVNAECSYEDKQEKYGIQDKEIICISCAILARPERITDRQIYASAAALAESLTSSEIEQDFLYPAIQRIRRVSAQVAAAVIVTAVDEGLARSQEINSLVKQDLQELSSRSGTKWDSLVKYVEERMWDPNNEKFFPSETLIKKNLQIVVNKR</sequence>
<keyword evidence="2" id="KW-1185">Reference proteome</keyword>
<organism evidence="1 2">
    <name type="scientific">Scutellospora calospora</name>
    <dbReference type="NCBI Taxonomy" id="85575"/>
    <lineage>
        <taxon>Eukaryota</taxon>
        <taxon>Fungi</taxon>
        <taxon>Fungi incertae sedis</taxon>
        <taxon>Mucoromycota</taxon>
        <taxon>Glomeromycotina</taxon>
        <taxon>Glomeromycetes</taxon>
        <taxon>Diversisporales</taxon>
        <taxon>Gigasporaceae</taxon>
        <taxon>Scutellospora</taxon>
    </lineage>
</organism>
<accession>A0ACA9NXU7</accession>
<evidence type="ECO:0000313" key="2">
    <source>
        <dbReference type="Proteomes" id="UP000789860"/>
    </source>
</evidence>
<feature type="non-terminal residue" evidence="1">
    <location>
        <position position="1"/>
    </location>
</feature>